<dbReference type="Proteomes" id="UP000318416">
    <property type="component" value="Unassembled WGS sequence"/>
</dbReference>
<accession>A0A561ERW0</accession>
<organism evidence="2 3">
    <name type="scientific">Kitasatospora atroaurantiaca</name>
    <dbReference type="NCBI Taxonomy" id="285545"/>
    <lineage>
        <taxon>Bacteria</taxon>
        <taxon>Bacillati</taxon>
        <taxon>Actinomycetota</taxon>
        <taxon>Actinomycetes</taxon>
        <taxon>Kitasatosporales</taxon>
        <taxon>Streptomycetaceae</taxon>
        <taxon>Kitasatospora</taxon>
    </lineage>
</organism>
<keyword evidence="1" id="KW-1133">Transmembrane helix</keyword>
<reference evidence="2 3" key="1">
    <citation type="submission" date="2019-06" db="EMBL/GenBank/DDBJ databases">
        <title>Sequencing the genomes of 1000 actinobacteria strains.</title>
        <authorList>
            <person name="Klenk H.-P."/>
        </authorList>
    </citation>
    <scope>NUCLEOTIDE SEQUENCE [LARGE SCALE GENOMIC DNA]</scope>
    <source>
        <strain evidence="2 3">DSM 41649</strain>
    </source>
</reference>
<gene>
    <name evidence="2" type="ORF">FB465_3408</name>
</gene>
<evidence type="ECO:0000313" key="3">
    <source>
        <dbReference type="Proteomes" id="UP000318416"/>
    </source>
</evidence>
<proteinExistence type="predicted"/>
<keyword evidence="3" id="KW-1185">Reference proteome</keyword>
<dbReference type="AlphaFoldDB" id="A0A561ERW0"/>
<keyword evidence="1" id="KW-0472">Membrane</keyword>
<protein>
    <submittedName>
        <fullName evidence="2">Uncharacterized protein</fullName>
    </submittedName>
</protein>
<evidence type="ECO:0000256" key="1">
    <source>
        <dbReference type="SAM" id="Phobius"/>
    </source>
</evidence>
<evidence type="ECO:0000313" key="2">
    <source>
        <dbReference type="EMBL" id="TWE18341.1"/>
    </source>
</evidence>
<sequence length="50" mass="5377">MTDDQAEYHEMAERARKGLPDPPQALMAYAVSVAGLFAFVAALLASALMH</sequence>
<name>A0A561ERW0_9ACTN</name>
<feature type="transmembrane region" description="Helical" evidence="1">
    <location>
        <begin position="26"/>
        <end position="49"/>
    </location>
</feature>
<comment type="caution">
    <text evidence="2">The sequence shown here is derived from an EMBL/GenBank/DDBJ whole genome shotgun (WGS) entry which is preliminary data.</text>
</comment>
<dbReference type="EMBL" id="VIVR01000001">
    <property type="protein sequence ID" value="TWE18341.1"/>
    <property type="molecule type" value="Genomic_DNA"/>
</dbReference>
<keyword evidence="1" id="KW-0812">Transmembrane</keyword>
<dbReference type="RefSeq" id="WP_170290609.1">
    <property type="nucleotide sequence ID" value="NZ_BAAABR010000006.1"/>
</dbReference>